<dbReference type="HOGENOM" id="CLU_083845_1_0_5"/>
<protein>
    <recommendedName>
        <fullName evidence="4">Nickel transport protein</fullName>
    </recommendedName>
</protein>
<dbReference type="eggNOG" id="COG0310">
    <property type="taxonomic scope" value="Bacteria"/>
</dbReference>
<keyword evidence="1" id="KW-0472">Membrane</keyword>
<sequence>MFATVEGAEIVGSAYFGGGRYPQGVTVRFSAPDGRELGTAVTGADGGFRFLAREGVDHVIVVNSGDGHRAEMTVPARDLPPGLPGGAPNSAPAVPVAMASVVATGEGGTGNDLAALAGRDLAALDALLSRKLRPIEDQLDAQDDRIAFHDILGGIGYILGLVGLASLLLARRAKN</sequence>
<dbReference type="KEGG" id="rru:Rru_A3499"/>
<dbReference type="AlphaFoldDB" id="Q2RNK2"/>
<name>Q2RNK2_RHORT</name>
<evidence type="ECO:0000313" key="3">
    <source>
        <dbReference type="Proteomes" id="UP000001929"/>
    </source>
</evidence>
<reference evidence="2 3" key="1">
    <citation type="journal article" date="2011" name="Stand. Genomic Sci.">
        <title>Complete genome sequence of Rhodospirillum rubrum type strain (S1).</title>
        <authorList>
            <person name="Munk A.C."/>
            <person name="Copeland A."/>
            <person name="Lucas S."/>
            <person name="Lapidus A."/>
            <person name="Del Rio T.G."/>
            <person name="Barry K."/>
            <person name="Detter J.C."/>
            <person name="Hammon N."/>
            <person name="Israni S."/>
            <person name="Pitluck S."/>
            <person name="Brettin T."/>
            <person name="Bruce D."/>
            <person name="Han C."/>
            <person name="Tapia R."/>
            <person name="Gilna P."/>
            <person name="Schmutz J."/>
            <person name="Larimer F."/>
            <person name="Land M."/>
            <person name="Kyrpides N.C."/>
            <person name="Mavromatis K."/>
            <person name="Richardson P."/>
            <person name="Rohde M."/>
            <person name="Goker M."/>
            <person name="Klenk H.P."/>
            <person name="Zhang Y."/>
            <person name="Roberts G.P."/>
            <person name="Reslewic S."/>
            <person name="Schwartz D.C."/>
        </authorList>
    </citation>
    <scope>NUCLEOTIDE SEQUENCE [LARGE SCALE GENOMIC DNA]</scope>
    <source>
        <strain evidence="3">ATCC 11170 / ATH 1.1.1 / DSM 467 / LMG 4362 / NCIMB 8255 / S1</strain>
    </source>
</reference>
<dbReference type="EMBL" id="CP000230">
    <property type="protein sequence ID" value="ABC24293.1"/>
    <property type="molecule type" value="Genomic_DNA"/>
</dbReference>
<gene>
    <name evidence="2" type="ordered locus">Rru_A3499</name>
</gene>
<proteinExistence type="predicted"/>
<accession>Q2RNK2</accession>
<keyword evidence="1" id="KW-0812">Transmembrane</keyword>
<dbReference type="STRING" id="269796.Rru_A3499"/>
<dbReference type="Proteomes" id="UP000001929">
    <property type="component" value="Chromosome"/>
</dbReference>
<evidence type="ECO:0000313" key="2">
    <source>
        <dbReference type="EMBL" id="ABC24293.1"/>
    </source>
</evidence>
<organism evidence="2 3">
    <name type="scientific">Rhodospirillum rubrum (strain ATCC 11170 / ATH 1.1.1 / DSM 467 / LMG 4362 / NCIMB 8255 / S1)</name>
    <dbReference type="NCBI Taxonomy" id="269796"/>
    <lineage>
        <taxon>Bacteria</taxon>
        <taxon>Pseudomonadati</taxon>
        <taxon>Pseudomonadota</taxon>
        <taxon>Alphaproteobacteria</taxon>
        <taxon>Rhodospirillales</taxon>
        <taxon>Rhodospirillaceae</taxon>
        <taxon>Rhodospirillum</taxon>
    </lineage>
</organism>
<keyword evidence="1" id="KW-1133">Transmembrane helix</keyword>
<evidence type="ECO:0000256" key="1">
    <source>
        <dbReference type="SAM" id="Phobius"/>
    </source>
</evidence>
<evidence type="ECO:0008006" key="4">
    <source>
        <dbReference type="Google" id="ProtNLM"/>
    </source>
</evidence>
<feature type="transmembrane region" description="Helical" evidence="1">
    <location>
        <begin position="151"/>
        <end position="170"/>
    </location>
</feature>
<dbReference type="PATRIC" id="fig|269796.9.peg.3616"/>
<dbReference type="EnsemblBacteria" id="ABC24293">
    <property type="protein sequence ID" value="ABC24293"/>
    <property type="gene ID" value="Rru_A3499"/>
</dbReference>
<keyword evidence="3" id="KW-1185">Reference proteome</keyword>